<evidence type="ECO:0000313" key="2">
    <source>
        <dbReference type="Proteomes" id="UP000598997"/>
    </source>
</evidence>
<evidence type="ECO:0000313" key="1">
    <source>
        <dbReference type="EMBL" id="GGD52111.1"/>
    </source>
</evidence>
<comment type="caution">
    <text evidence="1">The sequence shown here is derived from an EMBL/GenBank/DDBJ whole genome shotgun (WGS) entry which is preliminary data.</text>
</comment>
<dbReference type="AlphaFoldDB" id="A0A916YM37"/>
<dbReference type="PROSITE" id="PS00061">
    <property type="entry name" value="ADH_SHORT"/>
    <property type="match status" value="1"/>
</dbReference>
<organism evidence="1 2">
    <name type="scientific">Croceicoccus pelagius</name>
    <dbReference type="NCBI Taxonomy" id="1703341"/>
    <lineage>
        <taxon>Bacteria</taxon>
        <taxon>Pseudomonadati</taxon>
        <taxon>Pseudomonadota</taxon>
        <taxon>Alphaproteobacteria</taxon>
        <taxon>Sphingomonadales</taxon>
        <taxon>Erythrobacteraceae</taxon>
        <taxon>Croceicoccus</taxon>
    </lineage>
</organism>
<reference evidence="1 2" key="1">
    <citation type="journal article" date="2014" name="Int. J. Syst. Evol. Microbiol.">
        <title>Complete genome sequence of Corynebacterium casei LMG S-19264T (=DSM 44701T), isolated from a smear-ripened cheese.</title>
        <authorList>
            <consortium name="US DOE Joint Genome Institute (JGI-PGF)"/>
            <person name="Walter F."/>
            <person name="Albersmeier A."/>
            <person name="Kalinowski J."/>
            <person name="Ruckert C."/>
        </authorList>
    </citation>
    <scope>NUCLEOTIDE SEQUENCE [LARGE SCALE GENOMIC DNA]</scope>
    <source>
        <strain evidence="1 2">CGMCC 1.15358</strain>
    </source>
</reference>
<dbReference type="SUPFAM" id="SSF51735">
    <property type="entry name" value="NAD(P)-binding Rossmann-fold domains"/>
    <property type="match status" value="1"/>
</dbReference>
<dbReference type="Proteomes" id="UP000598997">
    <property type="component" value="Unassembled WGS sequence"/>
</dbReference>
<protein>
    <submittedName>
        <fullName evidence="1">Short-chain dehydrogenase/reductase</fullName>
    </submittedName>
</protein>
<dbReference type="RefSeq" id="WP_268237103.1">
    <property type="nucleotide sequence ID" value="NZ_BMIO01000010.1"/>
</dbReference>
<dbReference type="InterPro" id="IPR036291">
    <property type="entry name" value="NAD(P)-bd_dom_sf"/>
</dbReference>
<sequence>MSAKPAALLIGANGGMGRAVARALLDTGYALTATVSRRAAIDPFLADCPSCEAVEALDLSDAVAVKERIAALSSRLSRVDAVVVCSAVAPCAPAEMVAIEEFRRTIEINCSAALAIYQATIPHLRKTRGRLVLTGSYSGKVATPVMAAYVASKFALEGLTDVLRQEAQGWGVEIVLIQPGALDTPMMRRTQEDLGHTIANLSANQAERYGDLYRQMKYRADEALANGTYSSPEAAAAGVIEALRENPPSTRYPIGDDARYMLNLAKNSSDREIDDVILDIYRSAPL</sequence>
<dbReference type="GO" id="GO:0008202">
    <property type="term" value="P:steroid metabolic process"/>
    <property type="evidence" value="ECO:0007669"/>
    <property type="project" value="TreeGrafter"/>
</dbReference>
<proteinExistence type="predicted"/>
<name>A0A916YM37_9SPHN</name>
<gene>
    <name evidence="1" type="ORF">GCM10010989_27770</name>
</gene>
<dbReference type="PANTHER" id="PTHR43313">
    <property type="entry name" value="SHORT-CHAIN DEHYDROGENASE/REDUCTASE FAMILY 9C"/>
    <property type="match status" value="1"/>
</dbReference>
<keyword evidence="2" id="KW-1185">Reference proteome</keyword>
<dbReference type="InterPro" id="IPR002347">
    <property type="entry name" value="SDR_fam"/>
</dbReference>
<dbReference type="PANTHER" id="PTHR43313:SF1">
    <property type="entry name" value="3BETA-HYDROXYSTEROID DEHYDROGENASE DHS-16"/>
    <property type="match status" value="1"/>
</dbReference>
<dbReference type="EMBL" id="BMIO01000010">
    <property type="protein sequence ID" value="GGD52111.1"/>
    <property type="molecule type" value="Genomic_DNA"/>
</dbReference>
<dbReference type="GO" id="GO:0016491">
    <property type="term" value="F:oxidoreductase activity"/>
    <property type="evidence" value="ECO:0007669"/>
    <property type="project" value="TreeGrafter"/>
</dbReference>
<dbReference type="Gene3D" id="3.40.50.720">
    <property type="entry name" value="NAD(P)-binding Rossmann-like Domain"/>
    <property type="match status" value="1"/>
</dbReference>
<dbReference type="Pfam" id="PF00106">
    <property type="entry name" value="adh_short"/>
    <property type="match status" value="1"/>
</dbReference>
<dbReference type="PRINTS" id="PR00081">
    <property type="entry name" value="GDHRDH"/>
</dbReference>
<accession>A0A916YM37</accession>
<dbReference type="InterPro" id="IPR020904">
    <property type="entry name" value="Sc_DH/Rdtase_CS"/>
</dbReference>